<protein>
    <recommendedName>
        <fullName evidence="3">CCHC-type domain-containing protein</fullName>
    </recommendedName>
</protein>
<evidence type="ECO:0000313" key="5">
    <source>
        <dbReference type="Proteomes" id="UP000005408"/>
    </source>
</evidence>
<dbReference type="GO" id="GO:0008270">
    <property type="term" value="F:zinc ion binding"/>
    <property type="evidence" value="ECO:0007669"/>
    <property type="project" value="UniProtKB-KW"/>
</dbReference>
<dbReference type="Gene3D" id="4.10.60.10">
    <property type="entry name" value="Zinc finger, CCHC-type"/>
    <property type="match status" value="1"/>
</dbReference>
<dbReference type="InterPro" id="IPR036875">
    <property type="entry name" value="Znf_CCHC_sf"/>
</dbReference>
<evidence type="ECO:0000259" key="3">
    <source>
        <dbReference type="PROSITE" id="PS50158"/>
    </source>
</evidence>
<dbReference type="PROSITE" id="PS50158">
    <property type="entry name" value="ZF_CCHC"/>
    <property type="match status" value="1"/>
</dbReference>
<dbReference type="SMART" id="SM00343">
    <property type="entry name" value="ZnF_C2HC"/>
    <property type="match status" value="1"/>
</dbReference>
<dbReference type="Proteomes" id="UP000005408">
    <property type="component" value="Unassembled WGS sequence"/>
</dbReference>
<evidence type="ECO:0000256" key="2">
    <source>
        <dbReference type="SAM" id="MobiDB-lite"/>
    </source>
</evidence>
<reference evidence="4" key="1">
    <citation type="submission" date="2022-08" db="UniProtKB">
        <authorList>
            <consortium name="EnsemblMetazoa"/>
        </authorList>
    </citation>
    <scope>IDENTIFICATION</scope>
    <source>
        <strain evidence="4">05x7-T-G4-1.051#20</strain>
    </source>
</reference>
<keyword evidence="1" id="KW-0479">Metal-binding</keyword>
<dbReference type="GO" id="GO:0003676">
    <property type="term" value="F:nucleic acid binding"/>
    <property type="evidence" value="ECO:0007669"/>
    <property type="project" value="InterPro"/>
</dbReference>
<dbReference type="InterPro" id="IPR001878">
    <property type="entry name" value="Znf_CCHC"/>
</dbReference>
<dbReference type="SUPFAM" id="SSF57756">
    <property type="entry name" value="Retrovirus zinc finger-like domains"/>
    <property type="match status" value="1"/>
</dbReference>
<organism evidence="4 5">
    <name type="scientific">Magallana gigas</name>
    <name type="common">Pacific oyster</name>
    <name type="synonym">Crassostrea gigas</name>
    <dbReference type="NCBI Taxonomy" id="29159"/>
    <lineage>
        <taxon>Eukaryota</taxon>
        <taxon>Metazoa</taxon>
        <taxon>Spiralia</taxon>
        <taxon>Lophotrochozoa</taxon>
        <taxon>Mollusca</taxon>
        <taxon>Bivalvia</taxon>
        <taxon>Autobranchia</taxon>
        <taxon>Pteriomorphia</taxon>
        <taxon>Ostreida</taxon>
        <taxon>Ostreoidea</taxon>
        <taxon>Ostreidae</taxon>
        <taxon>Magallana</taxon>
    </lineage>
</organism>
<keyword evidence="5" id="KW-1185">Reference proteome</keyword>
<feature type="domain" description="CCHC-type" evidence="3">
    <location>
        <begin position="43"/>
        <end position="58"/>
    </location>
</feature>
<accession>A0A8W8NYF0</accession>
<evidence type="ECO:0000256" key="1">
    <source>
        <dbReference type="PROSITE-ProRule" id="PRU00047"/>
    </source>
</evidence>
<dbReference type="EnsemblMetazoa" id="G7486.1">
    <property type="protein sequence ID" value="G7486.1:cds"/>
    <property type="gene ID" value="G7486"/>
</dbReference>
<feature type="region of interest" description="Disordered" evidence="2">
    <location>
        <begin position="59"/>
        <end position="85"/>
    </location>
</feature>
<evidence type="ECO:0000313" key="4">
    <source>
        <dbReference type="EnsemblMetazoa" id="G7486.1:cds"/>
    </source>
</evidence>
<proteinExistence type="predicted"/>
<sequence>MVHQDESPSHTLVWPVTGNMTPVGAQGGSSFNPRSRQRGSGLCYACNHLGHFRRECPNRQQLDSPHRQGQRSSKQADDRQVQFSGTPTVGSATLVVPSVRSGALDMGKVRGAYRSSIDVNLAGGGATMAVGYLGECSYRNRGTQLRHLVYVAPLQDEMLLVQEHGVQLLCSIGEFRVGASLTIQPMFKANPNSLSCLNEFPVGVIPSRSFNKSGRRGKLCLMNFTSRAHIFRQGQSLATAALATEVGNSQASVRQVSTESSSEVPSHIKGRLDDIRINAPPDVRDEAVRLITQYSDVFAVNDLDLGEFAAIEHHIETGEARPTG</sequence>
<keyword evidence="1" id="KW-0863">Zinc-finger</keyword>
<keyword evidence="1" id="KW-0862">Zinc</keyword>
<name>A0A8W8NYF0_MAGGI</name>
<dbReference type="AlphaFoldDB" id="A0A8W8NYF0"/>
<feature type="region of interest" description="Disordered" evidence="2">
    <location>
        <begin position="1"/>
        <end position="36"/>
    </location>
</feature>